<proteinExistence type="predicted"/>
<feature type="region of interest" description="Disordered" evidence="1">
    <location>
        <begin position="138"/>
        <end position="163"/>
    </location>
</feature>
<dbReference type="AlphaFoldDB" id="A0A5B7DEA0"/>
<reference evidence="2 3" key="1">
    <citation type="submission" date="2019-05" db="EMBL/GenBank/DDBJ databases">
        <title>Another draft genome of Portunus trituberculatus and its Hox gene families provides insights of decapod evolution.</title>
        <authorList>
            <person name="Jeong J.-H."/>
            <person name="Song I."/>
            <person name="Kim S."/>
            <person name="Choi T."/>
            <person name="Kim D."/>
            <person name="Ryu S."/>
            <person name="Kim W."/>
        </authorList>
    </citation>
    <scope>NUCLEOTIDE SEQUENCE [LARGE SCALE GENOMIC DNA]</scope>
    <source>
        <tissue evidence="2">Muscle</tissue>
    </source>
</reference>
<feature type="region of interest" description="Disordered" evidence="1">
    <location>
        <begin position="48"/>
        <end position="68"/>
    </location>
</feature>
<comment type="caution">
    <text evidence="2">The sequence shown here is derived from an EMBL/GenBank/DDBJ whole genome shotgun (WGS) entry which is preliminary data.</text>
</comment>
<name>A0A5B7DEA0_PORTR</name>
<evidence type="ECO:0000313" key="3">
    <source>
        <dbReference type="Proteomes" id="UP000324222"/>
    </source>
</evidence>
<accession>A0A5B7DEA0</accession>
<dbReference type="Proteomes" id="UP000324222">
    <property type="component" value="Unassembled WGS sequence"/>
</dbReference>
<feature type="region of interest" description="Disordered" evidence="1">
    <location>
        <begin position="1"/>
        <end position="30"/>
    </location>
</feature>
<gene>
    <name evidence="2" type="ORF">E2C01_012657</name>
</gene>
<organism evidence="2 3">
    <name type="scientific">Portunus trituberculatus</name>
    <name type="common">Swimming crab</name>
    <name type="synonym">Neptunus trituberculatus</name>
    <dbReference type="NCBI Taxonomy" id="210409"/>
    <lineage>
        <taxon>Eukaryota</taxon>
        <taxon>Metazoa</taxon>
        <taxon>Ecdysozoa</taxon>
        <taxon>Arthropoda</taxon>
        <taxon>Crustacea</taxon>
        <taxon>Multicrustacea</taxon>
        <taxon>Malacostraca</taxon>
        <taxon>Eumalacostraca</taxon>
        <taxon>Eucarida</taxon>
        <taxon>Decapoda</taxon>
        <taxon>Pleocyemata</taxon>
        <taxon>Brachyura</taxon>
        <taxon>Eubrachyura</taxon>
        <taxon>Portunoidea</taxon>
        <taxon>Portunidae</taxon>
        <taxon>Portuninae</taxon>
        <taxon>Portunus</taxon>
    </lineage>
</organism>
<evidence type="ECO:0000313" key="2">
    <source>
        <dbReference type="EMBL" id="MPC19731.1"/>
    </source>
</evidence>
<feature type="compositionally biased region" description="Basic and acidic residues" evidence="1">
    <location>
        <begin position="146"/>
        <end position="157"/>
    </location>
</feature>
<sequence>MGHDRNGRERHKWGETICTSPPPHNTITMPTPAKRKVLRGMGGRNDAITWEKQGPNKGGGGKQGLSTTTSTTITITTKGHHTITTTTHTAHNISRRGIHASDTAPVNDTVHAGGSMTYLSIGDVDAQVNVPEAATADFPHQSVFSPDHELPTPDYPRRHGWRS</sequence>
<evidence type="ECO:0000256" key="1">
    <source>
        <dbReference type="SAM" id="MobiDB-lite"/>
    </source>
</evidence>
<dbReference type="EMBL" id="VSRR010000798">
    <property type="protein sequence ID" value="MPC19731.1"/>
    <property type="molecule type" value="Genomic_DNA"/>
</dbReference>
<keyword evidence="3" id="KW-1185">Reference proteome</keyword>
<protein>
    <submittedName>
        <fullName evidence="2">Uncharacterized protein</fullName>
    </submittedName>
</protein>